<gene>
    <name evidence="2" type="ORF">P167DRAFT_580704</name>
</gene>
<dbReference type="AlphaFoldDB" id="A0A3N4K7F7"/>
<keyword evidence="1" id="KW-1133">Transmembrane helix</keyword>
<keyword evidence="1" id="KW-0472">Membrane</keyword>
<dbReference type="InParanoid" id="A0A3N4K7F7"/>
<dbReference type="EMBL" id="ML119456">
    <property type="protein sequence ID" value="RPB06323.1"/>
    <property type="molecule type" value="Genomic_DNA"/>
</dbReference>
<evidence type="ECO:0000313" key="3">
    <source>
        <dbReference type="Proteomes" id="UP000277580"/>
    </source>
</evidence>
<dbReference type="STRING" id="1392247.A0A3N4K7F7"/>
<sequence>MRTAKNYRVAVFRRDPQGGTTTDKELFQEFQRTYNVELRSFWQRLFSLKGLKYIGVVEYTQPESPALLLLDTASRNSILYAFKKPHKLSTTGDWVDWVFNIKSLPPHRYGLEFVQGWNGRKIVLLAAVPWIGSVITAVLWSGLTGDVQTAMAIASYILTASGGR</sequence>
<dbReference type="Proteomes" id="UP000277580">
    <property type="component" value="Unassembled WGS sequence"/>
</dbReference>
<name>A0A3N4K7F7_9PEZI</name>
<feature type="transmembrane region" description="Helical" evidence="1">
    <location>
        <begin position="122"/>
        <end position="143"/>
    </location>
</feature>
<protein>
    <submittedName>
        <fullName evidence="2">Uncharacterized protein</fullName>
    </submittedName>
</protein>
<reference evidence="2 3" key="1">
    <citation type="journal article" date="2018" name="Nat. Ecol. Evol.">
        <title>Pezizomycetes genomes reveal the molecular basis of ectomycorrhizal truffle lifestyle.</title>
        <authorList>
            <person name="Murat C."/>
            <person name="Payen T."/>
            <person name="Noel B."/>
            <person name="Kuo A."/>
            <person name="Morin E."/>
            <person name="Chen J."/>
            <person name="Kohler A."/>
            <person name="Krizsan K."/>
            <person name="Balestrini R."/>
            <person name="Da Silva C."/>
            <person name="Montanini B."/>
            <person name="Hainaut M."/>
            <person name="Levati E."/>
            <person name="Barry K.W."/>
            <person name="Belfiori B."/>
            <person name="Cichocki N."/>
            <person name="Clum A."/>
            <person name="Dockter R.B."/>
            <person name="Fauchery L."/>
            <person name="Guy J."/>
            <person name="Iotti M."/>
            <person name="Le Tacon F."/>
            <person name="Lindquist E.A."/>
            <person name="Lipzen A."/>
            <person name="Malagnac F."/>
            <person name="Mello A."/>
            <person name="Molinier V."/>
            <person name="Miyauchi S."/>
            <person name="Poulain J."/>
            <person name="Riccioni C."/>
            <person name="Rubini A."/>
            <person name="Sitrit Y."/>
            <person name="Splivallo R."/>
            <person name="Traeger S."/>
            <person name="Wang M."/>
            <person name="Zifcakova L."/>
            <person name="Wipf D."/>
            <person name="Zambonelli A."/>
            <person name="Paolocci F."/>
            <person name="Nowrousian M."/>
            <person name="Ottonello S."/>
            <person name="Baldrian P."/>
            <person name="Spatafora J.W."/>
            <person name="Henrissat B."/>
            <person name="Nagy L.G."/>
            <person name="Aury J.M."/>
            <person name="Wincker P."/>
            <person name="Grigoriev I.V."/>
            <person name="Bonfante P."/>
            <person name="Martin F.M."/>
        </authorList>
    </citation>
    <scope>NUCLEOTIDE SEQUENCE [LARGE SCALE GENOMIC DNA]</scope>
    <source>
        <strain evidence="2 3">CCBAS932</strain>
    </source>
</reference>
<proteinExistence type="predicted"/>
<evidence type="ECO:0000256" key="1">
    <source>
        <dbReference type="SAM" id="Phobius"/>
    </source>
</evidence>
<keyword evidence="3" id="KW-1185">Reference proteome</keyword>
<keyword evidence="1" id="KW-0812">Transmembrane</keyword>
<evidence type="ECO:0000313" key="2">
    <source>
        <dbReference type="EMBL" id="RPB06323.1"/>
    </source>
</evidence>
<dbReference type="OrthoDB" id="5392541at2759"/>
<accession>A0A3N4K7F7</accession>
<organism evidence="2 3">
    <name type="scientific">Morchella conica CCBAS932</name>
    <dbReference type="NCBI Taxonomy" id="1392247"/>
    <lineage>
        <taxon>Eukaryota</taxon>
        <taxon>Fungi</taxon>
        <taxon>Dikarya</taxon>
        <taxon>Ascomycota</taxon>
        <taxon>Pezizomycotina</taxon>
        <taxon>Pezizomycetes</taxon>
        <taxon>Pezizales</taxon>
        <taxon>Morchellaceae</taxon>
        <taxon>Morchella</taxon>
    </lineage>
</organism>